<protein>
    <recommendedName>
        <fullName evidence="4">Reverse transcriptase domain-containing protein</fullName>
    </recommendedName>
</protein>
<keyword evidence="1" id="KW-1133">Transmembrane helix</keyword>
<organism evidence="2 3">
    <name type="scientific">Tetradesmus obliquus</name>
    <name type="common">Green alga</name>
    <name type="synonym">Acutodesmus obliquus</name>
    <dbReference type="NCBI Taxonomy" id="3088"/>
    <lineage>
        <taxon>Eukaryota</taxon>
        <taxon>Viridiplantae</taxon>
        <taxon>Chlorophyta</taxon>
        <taxon>core chlorophytes</taxon>
        <taxon>Chlorophyceae</taxon>
        <taxon>CS clade</taxon>
        <taxon>Sphaeropleales</taxon>
        <taxon>Scenedesmaceae</taxon>
        <taxon>Tetradesmus</taxon>
    </lineage>
</organism>
<accession>A0ABY8TY69</accession>
<evidence type="ECO:0008006" key="4">
    <source>
        <dbReference type="Google" id="ProtNLM"/>
    </source>
</evidence>
<evidence type="ECO:0000313" key="2">
    <source>
        <dbReference type="EMBL" id="WIA13191.1"/>
    </source>
</evidence>
<dbReference type="PANTHER" id="PTHR33050">
    <property type="entry name" value="REVERSE TRANSCRIPTASE DOMAIN-CONTAINING PROTEIN"/>
    <property type="match status" value="1"/>
</dbReference>
<evidence type="ECO:0000313" key="3">
    <source>
        <dbReference type="Proteomes" id="UP001244341"/>
    </source>
</evidence>
<feature type="transmembrane region" description="Helical" evidence="1">
    <location>
        <begin position="201"/>
        <end position="221"/>
    </location>
</feature>
<evidence type="ECO:0000256" key="1">
    <source>
        <dbReference type="SAM" id="Phobius"/>
    </source>
</evidence>
<name>A0ABY8TY69_TETOB</name>
<keyword evidence="1" id="KW-0472">Membrane</keyword>
<dbReference type="Proteomes" id="UP001244341">
    <property type="component" value="Chromosome 4b"/>
</dbReference>
<dbReference type="PANTHER" id="PTHR33050:SF7">
    <property type="entry name" value="RIBONUCLEASE H"/>
    <property type="match status" value="1"/>
</dbReference>
<dbReference type="SUPFAM" id="SSF56672">
    <property type="entry name" value="DNA/RNA polymerases"/>
    <property type="match status" value="1"/>
</dbReference>
<dbReference type="InterPro" id="IPR043502">
    <property type="entry name" value="DNA/RNA_pol_sf"/>
</dbReference>
<sequence>MYPAAPGSRGSVAQVGCKVLPYLDDFLFVFPDQETAAAGAEWIQSIMYWLGFTPHPTKSVWEPTQRLEHLGLVVDLAQGTFCVPPAKVARLTRLARGIAIAAKQNKRRVPKRELAAFCGYAQSVRLAVMPANLFLRSLYDDFSSSRSRSSITSSRARQQQRSSLLYVQATGTGGPAPKLTDSGNGKQSAVPDSDLAFIGKLVVLSFVGATVIKYGSLLISLPFEPSPAVAVGVVLGTPALYSLYLLTQSGQQQQQ</sequence>
<gene>
    <name evidence="2" type="ORF">OEZ85_006783</name>
</gene>
<reference evidence="2 3" key="1">
    <citation type="submission" date="2023-05" db="EMBL/GenBank/DDBJ databases">
        <title>A 100% complete, gapless, phased diploid assembly of the Scenedesmus obliquus UTEX 3031 genome.</title>
        <authorList>
            <person name="Biondi T.C."/>
            <person name="Hanschen E.R."/>
            <person name="Kwon T."/>
            <person name="Eng W."/>
            <person name="Kruse C.P.S."/>
            <person name="Koehler S.I."/>
            <person name="Kunde Y."/>
            <person name="Gleasner C.D."/>
            <person name="You Mak K.T."/>
            <person name="Polle J."/>
            <person name="Hovde B.T."/>
            <person name="Starkenburg S.R."/>
        </authorList>
    </citation>
    <scope>NUCLEOTIDE SEQUENCE [LARGE SCALE GENOMIC DNA]</scope>
    <source>
        <strain evidence="2 3">DOE0152z</strain>
    </source>
</reference>
<dbReference type="EMBL" id="CP126211">
    <property type="protein sequence ID" value="WIA13191.1"/>
    <property type="molecule type" value="Genomic_DNA"/>
</dbReference>
<dbReference type="InterPro" id="IPR052055">
    <property type="entry name" value="Hepadnavirus_pol/RT"/>
</dbReference>
<proteinExistence type="predicted"/>
<keyword evidence="1" id="KW-0812">Transmembrane</keyword>
<keyword evidence="3" id="KW-1185">Reference proteome</keyword>
<feature type="transmembrane region" description="Helical" evidence="1">
    <location>
        <begin position="227"/>
        <end position="246"/>
    </location>
</feature>